<comment type="caution">
    <text evidence="7">The sequence shown here is derived from an EMBL/GenBank/DDBJ whole genome shotgun (WGS) entry which is preliminary data.</text>
</comment>
<name>A0ABR1JTP9_9AGAR</name>
<keyword evidence="8" id="KW-1185">Reference proteome</keyword>
<keyword evidence="3 4" id="KW-0326">Glycosidase</keyword>
<dbReference type="InterPro" id="IPR023296">
    <property type="entry name" value="Glyco_hydro_beta-prop_sf"/>
</dbReference>
<proteinExistence type="inferred from homology"/>
<protein>
    <recommendedName>
        <fullName evidence="5">Beta-xylosidase C-terminal Concanavalin A-like domain-containing protein</fullName>
    </recommendedName>
</protein>
<dbReference type="PANTHER" id="PTHR42812:SF15">
    <property type="entry name" value="HYDROLASE, PUTATIVE (AFU_ORTHOLOGUE AFUA_2G00930)-RELATED"/>
    <property type="match status" value="1"/>
</dbReference>
<dbReference type="InterPro" id="IPR051795">
    <property type="entry name" value="Glycosyl_Hydrlase_43"/>
</dbReference>
<evidence type="ECO:0000313" key="7">
    <source>
        <dbReference type="EMBL" id="KAK7465843.1"/>
    </source>
</evidence>
<dbReference type="InterPro" id="IPR006710">
    <property type="entry name" value="Glyco_hydro_43"/>
</dbReference>
<reference evidence="7 8" key="1">
    <citation type="submission" date="2024-01" db="EMBL/GenBank/DDBJ databases">
        <title>A draft genome for the cacao thread blight pathogen Marasmiellus scandens.</title>
        <authorList>
            <person name="Baruah I.K."/>
            <person name="Leung J."/>
            <person name="Bukari Y."/>
            <person name="Amoako-Attah I."/>
            <person name="Meinhardt L.W."/>
            <person name="Bailey B.A."/>
            <person name="Cohen S.P."/>
        </authorList>
    </citation>
    <scope>NUCLEOTIDE SEQUENCE [LARGE SCALE GENOMIC DNA]</scope>
    <source>
        <strain evidence="7 8">GH-19</strain>
    </source>
</reference>
<evidence type="ECO:0000256" key="2">
    <source>
        <dbReference type="ARBA" id="ARBA00022801"/>
    </source>
</evidence>
<dbReference type="Pfam" id="PF17851">
    <property type="entry name" value="GH43_C2"/>
    <property type="match status" value="1"/>
</dbReference>
<evidence type="ECO:0000256" key="3">
    <source>
        <dbReference type="ARBA" id="ARBA00023295"/>
    </source>
</evidence>
<dbReference type="Pfam" id="PF04616">
    <property type="entry name" value="Glyco_hydro_43"/>
    <property type="match status" value="1"/>
</dbReference>
<dbReference type="InterPro" id="IPR041542">
    <property type="entry name" value="GH43_C2"/>
</dbReference>
<dbReference type="PANTHER" id="PTHR42812">
    <property type="entry name" value="BETA-XYLOSIDASE"/>
    <property type="match status" value="1"/>
</dbReference>
<dbReference type="EMBL" id="JBANRG010000009">
    <property type="protein sequence ID" value="KAK7463879.1"/>
    <property type="molecule type" value="Genomic_DNA"/>
</dbReference>
<evidence type="ECO:0000256" key="1">
    <source>
        <dbReference type="ARBA" id="ARBA00009865"/>
    </source>
</evidence>
<evidence type="ECO:0000313" key="6">
    <source>
        <dbReference type="EMBL" id="KAK7463879.1"/>
    </source>
</evidence>
<feature type="domain" description="Beta-xylosidase C-terminal Concanavalin A-like" evidence="5">
    <location>
        <begin position="269"/>
        <end position="466"/>
    </location>
</feature>
<comment type="similarity">
    <text evidence="1 4">Belongs to the glycosyl hydrolase 43 family.</text>
</comment>
<evidence type="ECO:0000256" key="4">
    <source>
        <dbReference type="RuleBase" id="RU361187"/>
    </source>
</evidence>
<dbReference type="Gene3D" id="2.60.120.200">
    <property type="match status" value="1"/>
</dbReference>
<dbReference type="Gene3D" id="2.115.10.20">
    <property type="entry name" value="Glycosyl hydrolase domain, family 43"/>
    <property type="match status" value="1"/>
</dbReference>
<keyword evidence="2 4" id="KW-0378">Hydrolase</keyword>
<organism evidence="7 8">
    <name type="scientific">Marasmiellus scandens</name>
    <dbReference type="NCBI Taxonomy" id="2682957"/>
    <lineage>
        <taxon>Eukaryota</taxon>
        <taxon>Fungi</taxon>
        <taxon>Dikarya</taxon>
        <taxon>Basidiomycota</taxon>
        <taxon>Agaricomycotina</taxon>
        <taxon>Agaricomycetes</taxon>
        <taxon>Agaricomycetidae</taxon>
        <taxon>Agaricales</taxon>
        <taxon>Marasmiineae</taxon>
        <taxon>Omphalotaceae</taxon>
        <taxon>Marasmiellus</taxon>
    </lineage>
</organism>
<dbReference type="EMBL" id="JBANRG010000006">
    <property type="protein sequence ID" value="KAK7465843.1"/>
    <property type="molecule type" value="Genomic_DNA"/>
</dbReference>
<dbReference type="CDD" id="cd09001">
    <property type="entry name" value="GH43_FsAxh1-like"/>
    <property type="match status" value="1"/>
</dbReference>
<dbReference type="Proteomes" id="UP001498398">
    <property type="component" value="Unassembled WGS sequence"/>
</dbReference>
<sequence>MHYSPGAPILRSFDLVNWEYIGHSVPRLDFLDEKYNLDGGNAYIRGVWASTLRYRPSNGKYYWIGCIDFARTFVYTADEIDGEWEQDSIIQNCYYDCGLLIDDDDTMYVVYGGGTDISVAQLSEDGLNEVSHQVVYSSEISREGNRFYKRGDNYYIITDLPATTEYVLKSTTGPFGPYERRTLVENTISPINGAGNPHQGALIDIPSGEWLYMAFTDSYPGGRVPVLAPISWDDDDWPFINLTDNQWAISYPYPLPEHPLQSFTGIDNFTSVGPEWEWNHNPDNAAWSLDDGLVLSTATVTTDLYSAKNTITHRILGPKSNGTVLFDVSNMTDGDRAGISMLRDISAFIAVKQTGSTRELIMVNGVNLNATTGPTTGWLTISEGSEIATVSLPADRVWLRVTADIAPAPDGTTSATFSYSTDGSTFTDFGNTLDLNRNWEFFMGYRFGIFSFATVALGGSVTVKSFEQAMA</sequence>
<evidence type="ECO:0000259" key="5">
    <source>
        <dbReference type="Pfam" id="PF17851"/>
    </source>
</evidence>
<evidence type="ECO:0000313" key="8">
    <source>
        <dbReference type="Proteomes" id="UP001498398"/>
    </source>
</evidence>
<dbReference type="InterPro" id="IPR013320">
    <property type="entry name" value="ConA-like_dom_sf"/>
</dbReference>
<dbReference type="SUPFAM" id="SSF49899">
    <property type="entry name" value="Concanavalin A-like lectins/glucanases"/>
    <property type="match status" value="1"/>
</dbReference>
<accession>A0ABR1JTP9</accession>
<gene>
    <name evidence="7" type="ORF">VKT23_005814</name>
    <name evidence="6" type="ORF">VKT23_007215</name>
</gene>
<dbReference type="SUPFAM" id="SSF75005">
    <property type="entry name" value="Arabinanase/levansucrase/invertase"/>
    <property type="match status" value="1"/>
</dbReference>